<evidence type="ECO:0000256" key="1">
    <source>
        <dbReference type="SAM" id="MobiDB-lite"/>
    </source>
</evidence>
<sequence>MQAPAPLPTLAQWLAIQTWEDTDEKKGANASQKTHSQKEEHSYQFFDRVERTPNLPFMTDHQGWVDNLLARTDTVPLVASGWNGFRAKKLRYRLESELEGVIGKMWDALNAGIPVDVDSEYPQEIANAPWKERAVLSGWGGDLRGIKFDVAAIFQTTLDPEEDPDDTVYLLVEVKTESTMRAEAHIEQSVMPHTDLNNLTPADKMLVQLIIDAARRAQAFTQARLAHCEVVVLMAHNTVDVCQAIRSELFIHGPLYRNPEPGQLAFTPLYAMRVLASAFYHRAWLMRTRGQRAPTIAPTPTERWLAPPAFLTRLKRALSGVWDT</sequence>
<protein>
    <submittedName>
        <fullName evidence="2">Uncharacterized protein</fullName>
    </submittedName>
</protein>
<feature type="region of interest" description="Disordered" evidence="1">
    <location>
        <begin position="22"/>
        <end position="43"/>
    </location>
</feature>
<proteinExistence type="predicted"/>
<name>A0AAD7TIW0_9APHY</name>
<reference evidence="2" key="1">
    <citation type="submission" date="2022-11" db="EMBL/GenBank/DDBJ databases">
        <title>Genome Sequence of Cubamyces cubensis.</title>
        <authorList>
            <person name="Buettner E."/>
        </authorList>
    </citation>
    <scope>NUCLEOTIDE SEQUENCE</scope>
    <source>
        <strain evidence="2">MPL-01</strain>
    </source>
</reference>
<evidence type="ECO:0000313" key="2">
    <source>
        <dbReference type="EMBL" id="KAJ8462711.1"/>
    </source>
</evidence>
<accession>A0AAD7TIW0</accession>
<organism evidence="2 3">
    <name type="scientific">Trametes cubensis</name>
    <dbReference type="NCBI Taxonomy" id="1111947"/>
    <lineage>
        <taxon>Eukaryota</taxon>
        <taxon>Fungi</taxon>
        <taxon>Dikarya</taxon>
        <taxon>Basidiomycota</taxon>
        <taxon>Agaricomycotina</taxon>
        <taxon>Agaricomycetes</taxon>
        <taxon>Polyporales</taxon>
        <taxon>Polyporaceae</taxon>
        <taxon>Trametes</taxon>
    </lineage>
</organism>
<comment type="caution">
    <text evidence="2">The sequence shown here is derived from an EMBL/GenBank/DDBJ whole genome shotgun (WGS) entry which is preliminary data.</text>
</comment>
<gene>
    <name evidence="2" type="ORF">ONZ51_g10733</name>
</gene>
<dbReference type="AlphaFoldDB" id="A0AAD7TIW0"/>
<evidence type="ECO:0000313" key="3">
    <source>
        <dbReference type="Proteomes" id="UP001215151"/>
    </source>
</evidence>
<dbReference type="Proteomes" id="UP001215151">
    <property type="component" value="Unassembled WGS sequence"/>
</dbReference>
<dbReference type="EMBL" id="JAPEVG010000444">
    <property type="protein sequence ID" value="KAJ8462711.1"/>
    <property type="molecule type" value="Genomic_DNA"/>
</dbReference>
<keyword evidence="3" id="KW-1185">Reference proteome</keyword>